<dbReference type="EMBL" id="LT670817">
    <property type="protein sequence ID" value="SHG71447.1"/>
    <property type="molecule type" value="Genomic_DNA"/>
</dbReference>
<name>A0A1M5M2B7_9BRAD</name>
<proteinExistence type="predicted"/>
<dbReference type="PANTHER" id="PTHR36837:SF2">
    <property type="entry name" value="POLY(3-HYDROXYALKANOATE) POLYMERASE SUBUNIT PHAC"/>
    <property type="match status" value="1"/>
</dbReference>
<gene>
    <name evidence="2" type="ORF">SAMN05443248_2447</name>
</gene>
<evidence type="ECO:0000313" key="3">
    <source>
        <dbReference type="Proteomes" id="UP000189796"/>
    </source>
</evidence>
<dbReference type="InterPro" id="IPR000073">
    <property type="entry name" value="AB_hydrolase_1"/>
</dbReference>
<dbReference type="RefSeq" id="WP_079601432.1">
    <property type="nucleotide sequence ID" value="NZ_LT670817.1"/>
</dbReference>
<feature type="domain" description="AB hydrolase-1" evidence="1">
    <location>
        <begin position="93"/>
        <end position="337"/>
    </location>
</feature>
<dbReference type="AlphaFoldDB" id="A0A1M5M2B7"/>
<organism evidence="2 3">
    <name type="scientific">Bradyrhizobium erythrophlei</name>
    <dbReference type="NCBI Taxonomy" id="1437360"/>
    <lineage>
        <taxon>Bacteria</taxon>
        <taxon>Pseudomonadati</taxon>
        <taxon>Pseudomonadota</taxon>
        <taxon>Alphaproteobacteria</taxon>
        <taxon>Hyphomicrobiales</taxon>
        <taxon>Nitrobacteraceae</taxon>
        <taxon>Bradyrhizobium</taxon>
    </lineage>
</organism>
<dbReference type="Gene3D" id="3.40.50.1820">
    <property type="entry name" value="alpha/beta hydrolase"/>
    <property type="match status" value="1"/>
</dbReference>
<reference evidence="2 3" key="1">
    <citation type="submission" date="2016-11" db="EMBL/GenBank/DDBJ databases">
        <authorList>
            <person name="Jaros S."/>
            <person name="Januszkiewicz K."/>
            <person name="Wedrychowicz H."/>
        </authorList>
    </citation>
    <scope>NUCLEOTIDE SEQUENCE [LARGE SCALE GENOMIC DNA]</scope>
    <source>
        <strain evidence="2 3">GAS138</strain>
    </source>
</reference>
<protein>
    <submittedName>
        <fullName evidence="2">Polyhydroxyalkanoate synthase</fullName>
    </submittedName>
</protein>
<dbReference type="Pfam" id="PF00561">
    <property type="entry name" value="Abhydrolase_1"/>
    <property type="match status" value="1"/>
</dbReference>
<dbReference type="Proteomes" id="UP000189796">
    <property type="component" value="Chromosome I"/>
</dbReference>
<evidence type="ECO:0000313" key="2">
    <source>
        <dbReference type="EMBL" id="SHG71447.1"/>
    </source>
</evidence>
<evidence type="ECO:0000259" key="1">
    <source>
        <dbReference type="Pfam" id="PF00561"/>
    </source>
</evidence>
<dbReference type="SUPFAM" id="SSF53474">
    <property type="entry name" value="alpha/beta-Hydrolases"/>
    <property type="match status" value="1"/>
</dbReference>
<dbReference type="PANTHER" id="PTHR36837">
    <property type="entry name" value="POLY(3-HYDROXYALKANOATE) POLYMERASE SUBUNIT PHAC"/>
    <property type="match status" value="1"/>
</dbReference>
<dbReference type="InterPro" id="IPR051321">
    <property type="entry name" value="PHA/PHB_synthase"/>
</dbReference>
<accession>A0A1M5M2B7</accession>
<dbReference type="OrthoDB" id="9767934at2"/>
<dbReference type="InterPro" id="IPR029058">
    <property type="entry name" value="AB_hydrolase_fold"/>
</dbReference>
<sequence length="360" mass="40655">MSAAAGLDLASIPERIQSEVQRAIQRSIKGVEYIASSGPSLGSTPKDILHVRGTMNLYHYRPVSDEIYRVPILIVMATTNRGYILDLVPGQSFIEFLLKRGYDVYMLDWTAPRPEEKSLRMEDYVLDFIPDCVRHVQRDSGETDVTVIGYCFGGVLSLLYGSIFAGGPMKNLICFTTPVDFREMKLFQNFSDRRYFDVDRLIDSVGNVPPEMILSSFEMLRPASRAASQVALWENIWNDEYVKSYRMFDRWATDTLPLAGEYFRTITKDLMWDNKLYNGVMSVGGRPADISKITVPILHAVAEHDHIVPYDAAKPLIEKIGSTDKEEVMLKGGHVSLVAGANAVKRLWPKLDSWLGERSI</sequence>